<dbReference type="Pfam" id="PF17917">
    <property type="entry name" value="RT_RNaseH"/>
    <property type="match status" value="1"/>
</dbReference>
<evidence type="ECO:0000256" key="1">
    <source>
        <dbReference type="ARBA" id="ARBA00012493"/>
    </source>
</evidence>
<dbReference type="Gene3D" id="3.10.10.10">
    <property type="entry name" value="HIV Type 1 Reverse Transcriptase, subunit A, domain 1"/>
    <property type="match status" value="1"/>
</dbReference>
<sequence>MIDTGATNTLITQQALPSTRHKKYLSNYSWKLYQADGQTPLEVLGVVPLQIKINSTTTDISAYVVKRLCAPCLLGQDYINKYQMKIDAGSQTITIIQNKITTTTNIIKHQCPFHLINSTAETSIDNLLHHRKDDVQRSTLKQTFLPYAKIFDISKPTIANTMIKHAINTIEHPPSCSKSYQFSYEKRDALYNIVRSLIESGHVRESNSSYASPAILVEKKDKSWRLVIDYKKLNAITIKDEFPLPNMEDTLQEVGNGFAFFSKLDLKSGFWQLPIDPKDRHKTAFKTPFGLFEWNVLPQGLKNSPPTFQRVMTKLLEPCRKNCLVYIDDLIIFSKTFEEHVQHLNQVLSLLHQSNFQLNPAKCQIARNEINYLEPKTLTQANKFVGALLWYRKFIPQFATTAAPIHAVTNLRKNLRYKFKWGPEQSTSFHELKKLLTEAPLFLNFPVDKHPIILTTDASLIGISGILQQEIHGEMHNLYYHSQLINSTQRRYDTGAKEALAIVLSIKRMRQYLLGRDIIIYTDHCPLCGMQNKTLRNTLANRISILLQEYNIIQIIHIQGKKNCLPDYLSRHPIEFNDPDLIDPDYGLHVKPPSSSSIISVSGRSQPLKVSVTGAVTTRLQTRRAQQEQTTETSPNGFTSDQDSIDLNSNQKFNCNKFDIRQLKIEQDKESTIKSKIDQLKKDPNKIDFVLKDDILYKLVQPKYSICKKPVPYIPPSMIPLLLEASHNDPLSGHFATHRTLAKLKHQFWWPDMKSSVEKYIKSCSKCQQFGMIERFNATFIPQIAKLQDSEYNNWDEFLDPVVFAYNTGVHS</sequence>
<dbReference type="SUPFAM" id="SSF50630">
    <property type="entry name" value="Acid proteases"/>
    <property type="match status" value="1"/>
</dbReference>
<dbReference type="Gene3D" id="1.10.340.70">
    <property type="match status" value="1"/>
</dbReference>
<feature type="domain" description="Reverse transcriptase" evidence="11">
    <location>
        <begin position="198"/>
        <end position="389"/>
    </location>
</feature>
<comment type="caution">
    <text evidence="13">The sequence shown here is derived from an EMBL/GenBank/DDBJ whole genome shotgun (WGS) entry which is preliminary data.</text>
</comment>
<dbReference type="EMBL" id="CAJOBA010022089">
    <property type="protein sequence ID" value="CAF3915365.1"/>
    <property type="molecule type" value="Genomic_DNA"/>
</dbReference>
<dbReference type="GO" id="GO:0004190">
    <property type="term" value="F:aspartic-type endopeptidase activity"/>
    <property type="evidence" value="ECO:0007669"/>
    <property type="project" value="InterPro"/>
</dbReference>
<evidence type="ECO:0000313" key="14">
    <source>
        <dbReference type="Proteomes" id="UP000682733"/>
    </source>
</evidence>
<feature type="non-terminal residue" evidence="13">
    <location>
        <position position="1"/>
    </location>
</feature>
<dbReference type="InterPro" id="IPR043502">
    <property type="entry name" value="DNA/RNA_pol_sf"/>
</dbReference>
<dbReference type="GO" id="GO:0006508">
    <property type="term" value="P:proteolysis"/>
    <property type="evidence" value="ECO:0007669"/>
    <property type="project" value="UniProtKB-KW"/>
</dbReference>
<name>A0A8S2LPS2_9BILA</name>
<dbReference type="Pfam" id="PF00078">
    <property type="entry name" value="RVT_1"/>
    <property type="match status" value="1"/>
</dbReference>
<dbReference type="InterPro" id="IPR041588">
    <property type="entry name" value="Integrase_H2C2"/>
</dbReference>
<dbReference type="GO" id="GO:0004519">
    <property type="term" value="F:endonuclease activity"/>
    <property type="evidence" value="ECO:0007669"/>
    <property type="project" value="UniProtKB-KW"/>
</dbReference>
<dbReference type="InterPro" id="IPR021109">
    <property type="entry name" value="Peptidase_aspartic_dom_sf"/>
</dbReference>
<evidence type="ECO:0000256" key="7">
    <source>
        <dbReference type="ARBA" id="ARBA00022801"/>
    </source>
</evidence>
<feature type="compositionally biased region" description="Low complexity" evidence="9">
    <location>
        <begin position="621"/>
        <end position="633"/>
    </location>
</feature>
<dbReference type="AlphaFoldDB" id="A0A8S2LPS2"/>
<evidence type="ECO:0000256" key="5">
    <source>
        <dbReference type="ARBA" id="ARBA00022722"/>
    </source>
</evidence>
<proteinExistence type="predicted"/>
<evidence type="ECO:0000256" key="8">
    <source>
        <dbReference type="ARBA" id="ARBA00022918"/>
    </source>
</evidence>
<dbReference type="Gene3D" id="3.30.70.270">
    <property type="match status" value="2"/>
</dbReference>
<dbReference type="CDD" id="cd00303">
    <property type="entry name" value="retropepsin_like"/>
    <property type="match status" value="1"/>
</dbReference>
<keyword evidence="3" id="KW-0808">Transferase</keyword>
<keyword evidence="4" id="KW-0548">Nucleotidyltransferase</keyword>
<dbReference type="PANTHER" id="PTHR37984:SF5">
    <property type="entry name" value="PROTEIN NYNRIN-LIKE"/>
    <property type="match status" value="1"/>
</dbReference>
<evidence type="ECO:0000256" key="4">
    <source>
        <dbReference type="ARBA" id="ARBA00022695"/>
    </source>
</evidence>
<evidence type="ECO:0000256" key="9">
    <source>
        <dbReference type="SAM" id="MobiDB-lite"/>
    </source>
</evidence>
<keyword evidence="7" id="KW-0378">Hydrolase</keyword>
<dbReference type="InterPro" id="IPR050951">
    <property type="entry name" value="Retrovirus_Pol_polyprotein"/>
</dbReference>
<dbReference type="PANTHER" id="PTHR37984">
    <property type="entry name" value="PROTEIN CBG26694"/>
    <property type="match status" value="1"/>
</dbReference>
<keyword evidence="5" id="KW-0540">Nuclease</keyword>
<feature type="region of interest" description="Disordered" evidence="9">
    <location>
        <begin position="621"/>
        <end position="645"/>
    </location>
</feature>
<dbReference type="Pfam" id="PF17921">
    <property type="entry name" value="Integrase_H2C2"/>
    <property type="match status" value="1"/>
</dbReference>
<dbReference type="FunFam" id="3.10.10.10:FF:000007">
    <property type="entry name" value="Retrovirus-related Pol polyprotein from transposon 17.6-like Protein"/>
    <property type="match status" value="1"/>
</dbReference>
<dbReference type="GO" id="GO:0003964">
    <property type="term" value="F:RNA-directed DNA polymerase activity"/>
    <property type="evidence" value="ECO:0007669"/>
    <property type="project" value="UniProtKB-KW"/>
</dbReference>
<reference evidence="13" key="1">
    <citation type="submission" date="2021-02" db="EMBL/GenBank/DDBJ databases">
        <authorList>
            <person name="Nowell W R."/>
        </authorList>
    </citation>
    <scope>NUCLEOTIDE SEQUENCE</scope>
</reference>
<gene>
    <name evidence="12" type="ORF">OVA965_LOCUS20678</name>
    <name evidence="13" type="ORF">TMI583_LOCUS21127</name>
</gene>
<dbReference type="Pfam" id="PF13975">
    <property type="entry name" value="gag-asp_proteas"/>
    <property type="match status" value="1"/>
</dbReference>
<keyword evidence="2" id="KW-0645">Protease</keyword>
<accession>A0A8S2LPS2</accession>
<dbReference type="PROSITE" id="PS50175">
    <property type="entry name" value="ASP_PROT_RETROV"/>
    <property type="match status" value="1"/>
</dbReference>
<dbReference type="Proteomes" id="UP000682733">
    <property type="component" value="Unassembled WGS sequence"/>
</dbReference>
<organism evidence="13 14">
    <name type="scientific">Didymodactylos carnosus</name>
    <dbReference type="NCBI Taxonomy" id="1234261"/>
    <lineage>
        <taxon>Eukaryota</taxon>
        <taxon>Metazoa</taxon>
        <taxon>Spiralia</taxon>
        <taxon>Gnathifera</taxon>
        <taxon>Rotifera</taxon>
        <taxon>Eurotatoria</taxon>
        <taxon>Bdelloidea</taxon>
        <taxon>Philodinida</taxon>
        <taxon>Philodinidae</taxon>
        <taxon>Didymodactylos</taxon>
    </lineage>
</organism>
<dbReference type="InterPro" id="IPR000477">
    <property type="entry name" value="RT_dom"/>
</dbReference>
<evidence type="ECO:0000256" key="3">
    <source>
        <dbReference type="ARBA" id="ARBA00022679"/>
    </source>
</evidence>
<feature type="domain" description="Peptidase A2" evidence="10">
    <location>
        <begin position="1"/>
        <end position="46"/>
    </location>
</feature>
<evidence type="ECO:0000313" key="13">
    <source>
        <dbReference type="EMBL" id="CAF3915365.1"/>
    </source>
</evidence>
<dbReference type="EMBL" id="CAJNOK010011076">
    <property type="protein sequence ID" value="CAF1131523.1"/>
    <property type="molecule type" value="Genomic_DNA"/>
</dbReference>
<feature type="compositionally biased region" description="Polar residues" evidence="9">
    <location>
        <begin position="634"/>
        <end position="645"/>
    </location>
</feature>
<dbReference type="EC" id="2.7.7.49" evidence="1"/>
<evidence type="ECO:0000313" key="12">
    <source>
        <dbReference type="EMBL" id="CAF1131523.1"/>
    </source>
</evidence>
<evidence type="ECO:0000256" key="2">
    <source>
        <dbReference type="ARBA" id="ARBA00022670"/>
    </source>
</evidence>
<dbReference type="InterPro" id="IPR043128">
    <property type="entry name" value="Rev_trsase/Diguanyl_cyclase"/>
</dbReference>
<evidence type="ECO:0000259" key="10">
    <source>
        <dbReference type="PROSITE" id="PS50175"/>
    </source>
</evidence>
<evidence type="ECO:0000259" key="11">
    <source>
        <dbReference type="PROSITE" id="PS50878"/>
    </source>
</evidence>
<dbReference type="InterPro" id="IPR001995">
    <property type="entry name" value="Peptidase_A2_cat"/>
</dbReference>
<dbReference type="CDD" id="cd09274">
    <property type="entry name" value="RNase_HI_RT_Ty3"/>
    <property type="match status" value="1"/>
</dbReference>
<dbReference type="PROSITE" id="PS50878">
    <property type="entry name" value="RT_POL"/>
    <property type="match status" value="1"/>
</dbReference>
<dbReference type="InterPro" id="IPR041373">
    <property type="entry name" value="RT_RNaseH"/>
</dbReference>
<dbReference type="SUPFAM" id="SSF56672">
    <property type="entry name" value="DNA/RNA polymerases"/>
    <property type="match status" value="1"/>
</dbReference>
<dbReference type="FunFam" id="1.10.340.70:FF:000001">
    <property type="entry name" value="Retrovirus-related Pol polyprotein from transposon gypsy-like Protein"/>
    <property type="match status" value="1"/>
</dbReference>
<dbReference type="CDD" id="cd01647">
    <property type="entry name" value="RT_LTR"/>
    <property type="match status" value="1"/>
</dbReference>
<protein>
    <recommendedName>
        <fullName evidence="1">RNA-directed DNA polymerase</fullName>
        <ecNumber evidence="1">2.7.7.49</ecNumber>
    </recommendedName>
</protein>
<dbReference type="Proteomes" id="UP000677228">
    <property type="component" value="Unassembled WGS sequence"/>
</dbReference>
<dbReference type="Gene3D" id="2.40.70.10">
    <property type="entry name" value="Acid Proteases"/>
    <property type="match status" value="1"/>
</dbReference>
<keyword evidence="6" id="KW-0255">Endonuclease</keyword>
<keyword evidence="8" id="KW-0695">RNA-directed DNA polymerase</keyword>
<evidence type="ECO:0000256" key="6">
    <source>
        <dbReference type="ARBA" id="ARBA00022759"/>
    </source>
</evidence>